<keyword evidence="6 10" id="KW-1133">Transmembrane helix</keyword>
<comment type="caution">
    <text evidence="10">Lacks conserved residue(s) required for the propagation of feature annotation.</text>
</comment>
<proteinExistence type="inferred from homology"/>
<evidence type="ECO:0000256" key="1">
    <source>
        <dbReference type="ARBA" id="ARBA00004651"/>
    </source>
</evidence>
<sequence>MDILNSRYFIINKTLMINCGVWPYEKPIKNIIKRLLGLKKHLGLNTDNAIEHIMIILYIIIILIKLITSITTQTQLKLVLDSIIYNWSIFNDEHEKSILIKYAEKGRKLTIFYITYMITALIGFITIPITSIFLNIINPLNVTRPRIHVFNGEFLIDMQKHHNKIYIFDCCSCIITSILNCAADCMYAVSVEYCVALFAIVKFRLYMSLTSIDQNKLHPSKQNDVSYNLIVKTIKLHKEAINVLNILESSFSFRQLILMGINMVIFSLTSVLILTKTGQTLQILRYTLVLIGMFIHQFYTIWPGQKVLEHSEHLFHEAYTTEWYQTSSRTKILLKFLILRCCKPCQLTAGGIYILNFANFLSVFKTSISYITVFY</sequence>
<dbReference type="Pfam" id="PF02949">
    <property type="entry name" value="7tm_6"/>
    <property type="match status" value="1"/>
</dbReference>
<dbReference type="RefSeq" id="XP_011495597.1">
    <property type="nucleotide sequence ID" value="XM_011497295.1"/>
</dbReference>
<evidence type="ECO:0000256" key="6">
    <source>
        <dbReference type="ARBA" id="ARBA00022989"/>
    </source>
</evidence>
<evidence type="ECO:0000256" key="9">
    <source>
        <dbReference type="ARBA" id="ARBA00023224"/>
    </source>
</evidence>
<evidence type="ECO:0000313" key="12">
    <source>
        <dbReference type="RefSeq" id="XP_011495597.1"/>
    </source>
</evidence>
<feature type="transmembrane region" description="Helical" evidence="10">
    <location>
        <begin position="256"/>
        <end position="274"/>
    </location>
</feature>
<reference evidence="12" key="1">
    <citation type="submission" date="2025-08" db="UniProtKB">
        <authorList>
            <consortium name="RefSeq"/>
        </authorList>
    </citation>
    <scope>IDENTIFICATION</scope>
</reference>
<dbReference type="GO" id="GO:0005886">
    <property type="term" value="C:plasma membrane"/>
    <property type="evidence" value="ECO:0007669"/>
    <property type="project" value="UniProtKB-SubCell"/>
</dbReference>
<gene>
    <name evidence="12" type="primary">LOC105360401</name>
</gene>
<dbReference type="Proteomes" id="UP000695007">
    <property type="component" value="Unplaced"/>
</dbReference>
<dbReference type="PANTHER" id="PTHR21137">
    <property type="entry name" value="ODORANT RECEPTOR"/>
    <property type="match status" value="1"/>
</dbReference>
<comment type="similarity">
    <text evidence="10">Belongs to the insect chemoreceptor superfamily. Heteromeric odorant receptor channel (TC 1.A.69) family.</text>
</comment>
<keyword evidence="5 10" id="KW-0552">Olfaction</keyword>
<evidence type="ECO:0000256" key="5">
    <source>
        <dbReference type="ARBA" id="ARBA00022725"/>
    </source>
</evidence>
<keyword evidence="3 10" id="KW-0716">Sensory transduction</keyword>
<feature type="transmembrane region" description="Helical" evidence="10">
    <location>
        <begin position="283"/>
        <end position="302"/>
    </location>
</feature>
<dbReference type="InterPro" id="IPR004117">
    <property type="entry name" value="7tm6_olfct_rcpt"/>
</dbReference>
<protein>
    <recommendedName>
        <fullName evidence="10">Odorant receptor</fullName>
    </recommendedName>
</protein>
<keyword evidence="7 10" id="KW-0472">Membrane</keyword>
<evidence type="ECO:0000256" key="10">
    <source>
        <dbReference type="RuleBase" id="RU351113"/>
    </source>
</evidence>
<evidence type="ECO:0000256" key="8">
    <source>
        <dbReference type="ARBA" id="ARBA00023170"/>
    </source>
</evidence>
<accession>A0AAJ6VMQ9</accession>
<evidence type="ECO:0000256" key="2">
    <source>
        <dbReference type="ARBA" id="ARBA00022475"/>
    </source>
</evidence>
<keyword evidence="9 10" id="KW-0807">Transducer</keyword>
<dbReference type="PANTHER" id="PTHR21137:SF35">
    <property type="entry name" value="ODORANT RECEPTOR 19A-RELATED"/>
    <property type="match status" value="1"/>
</dbReference>
<feature type="transmembrane region" description="Helical" evidence="10">
    <location>
        <begin position="111"/>
        <end position="137"/>
    </location>
</feature>
<dbReference type="GO" id="GO:0004984">
    <property type="term" value="F:olfactory receptor activity"/>
    <property type="evidence" value="ECO:0007669"/>
    <property type="project" value="InterPro"/>
</dbReference>
<dbReference type="GO" id="GO:0007165">
    <property type="term" value="P:signal transduction"/>
    <property type="evidence" value="ECO:0007669"/>
    <property type="project" value="UniProtKB-KW"/>
</dbReference>
<name>A0AAJ6VMQ9_9HYME</name>
<keyword evidence="2" id="KW-1003">Cell membrane</keyword>
<keyword evidence="8 10" id="KW-0675">Receptor</keyword>
<keyword evidence="11" id="KW-1185">Reference proteome</keyword>
<comment type="subcellular location">
    <subcellularLocation>
        <location evidence="1 10">Cell membrane</location>
        <topology evidence="1 10">Multi-pass membrane protein</topology>
    </subcellularLocation>
</comment>
<organism evidence="11 12">
    <name type="scientific">Ceratosolen solmsi marchali</name>
    <dbReference type="NCBI Taxonomy" id="326594"/>
    <lineage>
        <taxon>Eukaryota</taxon>
        <taxon>Metazoa</taxon>
        <taxon>Ecdysozoa</taxon>
        <taxon>Arthropoda</taxon>
        <taxon>Hexapoda</taxon>
        <taxon>Insecta</taxon>
        <taxon>Pterygota</taxon>
        <taxon>Neoptera</taxon>
        <taxon>Endopterygota</taxon>
        <taxon>Hymenoptera</taxon>
        <taxon>Apocrita</taxon>
        <taxon>Proctotrupomorpha</taxon>
        <taxon>Chalcidoidea</taxon>
        <taxon>Agaonidae</taxon>
        <taxon>Agaoninae</taxon>
        <taxon>Ceratosolen</taxon>
    </lineage>
</organism>
<dbReference type="KEGG" id="csol:105360401"/>
<dbReference type="GO" id="GO:0005549">
    <property type="term" value="F:odorant binding"/>
    <property type="evidence" value="ECO:0007669"/>
    <property type="project" value="InterPro"/>
</dbReference>
<evidence type="ECO:0000256" key="4">
    <source>
        <dbReference type="ARBA" id="ARBA00022692"/>
    </source>
</evidence>
<feature type="non-terminal residue" evidence="12">
    <location>
        <position position="375"/>
    </location>
</feature>
<feature type="transmembrane region" description="Helical" evidence="10">
    <location>
        <begin position="49"/>
        <end position="68"/>
    </location>
</feature>
<dbReference type="GeneID" id="105360401"/>
<dbReference type="AlphaFoldDB" id="A0AAJ6VMQ9"/>
<keyword evidence="4 10" id="KW-0812">Transmembrane</keyword>
<evidence type="ECO:0000256" key="3">
    <source>
        <dbReference type="ARBA" id="ARBA00022606"/>
    </source>
</evidence>
<evidence type="ECO:0000313" key="11">
    <source>
        <dbReference type="Proteomes" id="UP000695007"/>
    </source>
</evidence>
<evidence type="ECO:0000256" key="7">
    <source>
        <dbReference type="ARBA" id="ARBA00023136"/>
    </source>
</evidence>